<dbReference type="PANTHER" id="PTHR44846">
    <property type="entry name" value="MANNOSYL-D-GLYCERATE TRANSPORT/METABOLISM SYSTEM REPRESSOR MNGR-RELATED"/>
    <property type="match status" value="1"/>
</dbReference>
<evidence type="ECO:0000256" key="2">
    <source>
        <dbReference type="ARBA" id="ARBA00023125"/>
    </source>
</evidence>
<keyword evidence="1" id="KW-0805">Transcription regulation</keyword>
<dbReference type="eggNOG" id="COG2188">
    <property type="taxonomic scope" value="Bacteria"/>
</dbReference>
<dbReference type="KEGG" id="mph:MLP_38830"/>
<evidence type="ECO:0000259" key="4">
    <source>
        <dbReference type="PROSITE" id="PS50949"/>
    </source>
</evidence>
<dbReference type="HOGENOM" id="CLU_102449_0_0_11"/>
<dbReference type="SUPFAM" id="SSF46785">
    <property type="entry name" value="Winged helix' DNA-binding domain"/>
    <property type="match status" value="1"/>
</dbReference>
<dbReference type="GO" id="GO:0003677">
    <property type="term" value="F:DNA binding"/>
    <property type="evidence" value="ECO:0007669"/>
    <property type="project" value="UniProtKB-KW"/>
</dbReference>
<dbReference type="STRING" id="1032480.MLP_38830"/>
<dbReference type="OrthoDB" id="3172099at2"/>
<keyword evidence="6" id="KW-1185">Reference proteome</keyword>
<keyword evidence="3" id="KW-0804">Transcription</keyword>
<dbReference type="EMBL" id="AP012204">
    <property type="protein sequence ID" value="BAK36897.1"/>
    <property type="molecule type" value="Genomic_DNA"/>
</dbReference>
<dbReference type="InterPro" id="IPR050679">
    <property type="entry name" value="Bact_HTH_transcr_reg"/>
</dbReference>
<accession>F5XQ66</accession>
<sequence>MPRSTTYLDTQLTVQAGVPLRVAVYDRIADGIKSGKLALGEPLPGEGELSRQLGVSRTVAREALLLLEEDGLVRNRRGVGRFVTSRLPQIGLERIQSPEAFLSVASSVRFVRTKMEIELASAWVREGLNLREGDNSWIWESIVSDGDRHIGVTQEHVPVGSRLADVDEALADAIDAVPANGHSLLRVIMESLPERLGPAVAQVSASRIGSTRAAILGVKRDDPGLVITQRVDYKGRPLYLGKHVLLAEAAQIAVMQS</sequence>
<evidence type="ECO:0000313" key="5">
    <source>
        <dbReference type="EMBL" id="BAK36897.1"/>
    </source>
</evidence>
<dbReference type="InterPro" id="IPR036390">
    <property type="entry name" value="WH_DNA-bd_sf"/>
</dbReference>
<dbReference type="PROSITE" id="PS50949">
    <property type="entry name" value="HTH_GNTR"/>
    <property type="match status" value="1"/>
</dbReference>
<proteinExistence type="predicted"/>
<dbReference type="CDD" id="cd07377">
    <property type="entry name" value="WHTH_GntR"/>
    <property type="match status" value="1"/>
</dbReference>
<feature type="domain" description="HTH gntR-type" evidence="4">
    <location>
        <begin position="18"/>
        <end position="86"/>
    </location>
</feature>
<keyword evidence="2" id="KW-0238">DNA-binding</keyword>
<organism evidence="5 6">
    <name type="scientific">Microlunatus phosphovorus (strain ATCC 700054 / DSM 10555 / JCM 9379 / NBRC 101784 / NCIMB 13414 / VKM Ac-1990 / NM-1)</name>
    <dbReference type="NCBI Taxonomy" id="1032480"/>
    <lineage>
        <taxon>Bacteria</taxon>
        <taxon>Bacillati</taxon>
        <taxon>Actinomycetota</taxon>
        <taxon>Actinomycetes</taxon>
        <taxon>Propionibacteriales</taxon>
        <taxon>Propionibacteriaceae</taxon>
        <taxon>Microlunatus</taxon>
    </lineage>
</organism>
<dbReference type="SMART" id="SM00345">
    <property type="entry name" value="HTH_GNTR"/>
    <property type="match status" value="1"/>
</dbReference>
<dbReference type="RefSeq" id="WP_013864739.1">
    <property type="nucleotide sequence ID" value="NC_015635.1"/>
</dbReference>
<dbReference type="Gene3D" id="3.40.1410.10">
    <property type="entry name" value="Chorismate lyase-like"/>
    <property type="match status" value="1"/>
</dbReference>
<dbReference type="AlphaFoldDB" id="F5XQ66"/>
<dbReference type="Pfam" id="PF00392">
    <property type="entry name" value="GntR"/>
    <property type="match status" value="1"/>
</dbReference>
<dbReference type="PRINTS" id="PR00035">
    <property type="entry name" value="HTHGNTR"/>
</dbReference>
<dbReference type="Gene3D" id="1.10.10.10">
    <property type="entry name" value="Winged helix-like DNA-binding domain superfamily/Winged helix DNA-binding domain"/>
    <property type="match status" value="1"/>
</dbReference>
<dbReference type="GO" id="GO:0003700">
    <property type="term" value="F:DNA-binding transcription factor activity"/>
    <property type="evidence" value="ECO:0007669"/>
    <property type="project" value="InterPro"/>
</dbReference>
<name>F5XQ66_MICPN</name>
<dbReference type="PANTHER" id="PTHR44846:SF1">
    <property type="entry name" value="MANNOSYL-D-GLYCERATE TRANSPORT_METABOLISM SYSTEM REPRESSOR MNGR-RELATED"/>
    <property type="match status" value="1"/>
</dbReference>
<protein>
    <submittedName>
        <fullName evidence="5">Putative GntR family transcriptional regulator</fullName>
    </submittedName>
</protein>
<dbReference type="SUPFAM" id="SSF64288">
    <property type="entry name" value="Chorismate lyase-like"/>
    <property type="match status" value="1"/>
</dbReference>
<dbReference type="GO" id="GO:0045892">
    <property type="term" value="P:negative regulation of DNA-templated transcription"/>
    <property type="evidence" value="ECO:0007669"/>
    <property type="project" value="TreeGrafter"/>
</dbReference>
<evidence type="ECO:0000256" key="3">
    <source>
        <dbReference type="ARBA" id="ARBA00023163"/>
    </source>
</evidence>
<reference evidence="5 6" key="1">
    <citation type="submission" date="2011-05" db="EMBL/GenBank/DDBJ databases">
        <title>Whole genome sequence of Microlunatus phosphovorus NM-1.</title>
        <authorList>
            <person name="Hosoyama A."/>
            <person name="Sasaki K."/>
            <person name="Harada T."/>
            <person name="Igarashi R."/>
            <person name="Kawakoshi A."/>
            <person name="Sasagawa M."/>
            <person name="Fukada J."/>
            <person name="Nakamura S."/>
            <person name="Katano Y."/>
            <person name="Hanada S."/>
            <person name="Kamagata Y."/>
            <person name="Nakamura N."/>
            <person name="Yamazaki S."/>
            <person name="Fujita N."/>
        </authorList>
    </citation>
    <scope>NUCLEOTIDE SEQUENCE [LARGE SCALE GENOMIC DNA]</scope>
    <source>
        <strain evidence="6">ATCC 700054 / DSM 10555 / JCM 9379 / NBRC 101784 / NCIMB 13414 / VKM Ac-1990 / NM-1</strain>
    </source>
</reference>
<dbReference type="InterPro" id="IPR028978">
    <property type="entry name" value="Chorismate_lyase_/UTRA_dom_sf"/>
</dbReference>
<evidence type="ECO:0000256" key="1">
    <source>
        <dbReference type="ARBA" id="ARBA00023015"/>
    </source>
</evidence>
<dbReference type="Proteomes" id="UP000007947">
    <property type="component" value="Chromosome"/>
</dbReference>
<dbReference type="InterPro" id="IPR036388">
    <property type="entry name" value="WH-like_DNA-bd_sf"/>
</dbReference>
<evidence type="ECO:0000313" key="6">
    <source>
        <dbReference type="Proteomes" id="UP000007947"/>
    </source>
</evidence>
<dbReference type="InterPro" id="IPR000524">
    <property type="entry name" value="Tscrpt_reg_HTH_GntR"/>
</dbReference>
<gene>
    <name evidence="5" type="ordered locus">MLP_38830</name>
</gene>